<dbReference type="InterPro" id="IPR003594">
    <property type="entry name" value="HATPase_dom"/>
</dbReference>
<dbReference type="PANTHER" id="PTHR34220">
    <property type="entry name" value="SENSOR HISTIDINE KINASE YPDA"/>
    <property type="match status" value="1"/>
</dbReference>
<evidence type="ECO:0000259" key="13">
    <source>
        <dbReference type="PROSITE" id="PS50109"/>
    </source>
</evidence>
<dbReference type="InterPro" id="IPR003660">
    <property type="entry name" value="HAMP_dom"/>
</dbReference>
<keyword evidence="10" id="KW-0902">Two-component regulatory system</keyword>
<feature type="transmembrane region" description="Helical" evidence="12">
    <location>
        <begin position="25"/>
        <end position="48"/>
    </location>
</feature>
<dbReference type="SUPFAM" id="SSF55874">
    <property type="entry name" value="ATPase domain of HSP90 chaperone/DNA topoisomerase II/histidine kinase"/>
    <property type="match status" value="1"/>
</dbReference>
<dbReference type="SMART" id="SM00387">
    <property type="entry name" value="HATPase_c"/>
    <property type="match status" value="1"/>
</dbReference>
<proteinExistence type="predicted"/>
<comment type="catalytic activity">
    <reaction evidence="1">
        <text>ATP + protein L-histidine = ADP + protein N-phospho-L-histidine.</text>
        <dbReference type="EC" id="2.7.13.3"/>
    </reaction>
</comment>
<dbReference type="InterPro" id="IPR010559">
    <property type="entry name" value="Sig_transdc_His_kin_internal"/>
</dbReference>
<evidence type="ECO:0000259" key="14">
    <source>
        <dbReference type="PROSITE" id="PS50885"/>
    </source>
</evidence>
<dbReference type="PANTHER" id="PTHR34220:SF7">
    <property type="entry name" value="SENSOR HISTIDINE KINASE YPDA"/>
    <property type="match status" value="1"/>
</dbReference>
<keyword evidence="12" id="KW-0812">Transmembrane</keyword>
<dbReference type="GO" id="GO:0004673">
    <property type="term" value="F:protein histidine kinase activity"/>
    <property type="evidence" value="ECO:0007669"/>
    <property type="project" value="UniProtKB-EC"/>
</dbReference>
<comment type="caution">
    <text evidence="15">The sequence shown here is derived from an EMBL/GenBank/DDBJ whole genome shotgun (WGS) entry which is preliminary data.</text>
</comment>
<keyword evidence="9" id="KW-0067">ATP-binding</keyword>
<evidence type="ECO:0000256" key="3">
    <source>
        <dbReference type="ARBA" id="ARBA00012438"/>
    </source>
</evidence>
<dbReference type="PROSITE" id="PS50109">
    <property type="entry name" value="HIS_KIN"/>
    <property type="match status" value="1"/>
</dbReference>
<dbReference type="EC" id="2.7.13.3" evidence="3"/>
<keyword evidence="16" id="KW-1185">Reference proteome</keyword>
<evidence type="ECO:0000313" key="16">
    <source>
        <dbReference type="Proteomes" id="UP001232245"/>
    </source>
</evidence>
<sequence length="594" mass="69590">MMKKIVNFVLHLLNAYNDLKIKYKLIAIISIIMLVCLLFTIVGFQYAFKSYDEQIYRKSSQVLIMSSNQIEDELKNIEELSFNILKDNTLQTNLMKSKEEITNYEQYQIESEIWEKLTSYIGNEKYIQSIYLFDQYGREYRAGRDNSEKIDKYKSKLFKKSIAGDGSNVWVSFEDSSNLIYSTRQIKAYKNLSFELLATLVIEVNLDEIVKELPREWDGQEGGIIISNSERPFYLENSILNYEQLIFPIKNSQGYLIKKEKGRTFFITYSKSPYADWTYWNIIPFGAMFAKVTAMKYIVIIIFLLLYSGAIFLAIKFSKHITNPIEKLVSSMKSVQKGDFNIPESIKSNEYNFHNEVGILHNNFYMMIDRINELIKENYEKQLLIKDTEFKALQSQINPHFLYNTLESINWLAKINNQQKISNMVESLGYLLRNAISIKEDVITVREELEIVKHYVTIQKFRFEDRLNFEIEINEQEMDCIVPKLVVQPLVENSINYALETMIECCQIKVMVKKVKNDLHIIVEDNGIGMDKDRLENVMKGEYKSKGNGIGLKNIESRIKFVFGQEYGLTVESKLNVGTKVILVIPYRMRWEYA</sequence>
<keyword evidence="5" id="KW-0597">Phosphoprotein</keyword>
<feature type="domain" description="Histidine kinase" evidence="13">
    <location>
        <begin position="486"/>
        <end position="589"/>
    </location>
</feature>
<evidence type="ECO:0000256" key="12">
    <source>
        <dbReference type="SAM" id="Phobius"/>
    </source>
</evidence>
<organism evidence="15 16">
    <name type="scientific">Metabacillus niabensis</name>
    <dbReference type="NCBI Taxonomy" id="324854"/>
    <lineage>
        <taxon>Bacteria</taxon>
        <taxon>Bacillati</taxon>
        <taxon>Bacillota</taxon>
        <taxon>Bacilli</taxon>
        <taxon>Bacillales</taxon>
        <taxon>Bacillaceae</taxon>
        <taxon>Metabacillus</taxon>
    </lineage>
</organism>
<dbReference type="RefSeq" id="WP_095301992.1">
    <property type="nucleotide sequence ID" value="NZ_JAUSTZ010000013.1"/>
</dbReference>
<evidence type="ECO:0000256" key="9">
    <source>
        <dbReference type="ARBA" id="ARBA00022840"/>
    </source>
</evidence>
<keyword evidence="7" id="KW-0547">Nucleotide-binding</keyword>
<dbReference type="Pfam" id="PF02518">
    <property type="entry name" value="HATPase_c"/>
    <property type="match status" value="1"/>
</dbReference>
<keyword evidence="11 12" id="KW-0472">Membrane</keyword>
<evidence type="ECO:0000256" key="7">
    <source>
        <dbReference type="ARBA" id="ARBA00022741"/>
    </source>
</evidence>
<evidence type="ECO:0000256" key="2">
    <source>
        <dbReference type="ARBA" id="ARBA00004651"/>
    </source>
</evidence>
<dbReference type="InterPro" id="IPR005467">
    <property type="entry name" value="His_kinase_dom"/>
</dbReference>
<dbReference type="PROSITE" id="PS50885">
    <property type="entry name" value="HAMP"/>
    <property type="match status" value="1"/>
</dbReference>
<keyword evidence="8 15" id="KW-0418">Kinase</keyword>
<name>A0ABT9Z6X6_9BACI</name>
<dbReference type="Proteomes" id="UP001232245">
    <property type="component" value="Unassembled WGS sequence"/>
</dbReference>
<keyword evidence="4" id="KW-1003">Cell membrane</keyword>
<evidence type="ECO:0000256" key="5">
    <source>
        <dbReference type="ARBA" id="ARBA00022553"/>
    </source>
</evidence>
<evidence type="ECO:0000256" key="1">
    <source>
        <dbReference type="ARBA" id="ARBA00000085"/>
    </source>
</evidence>
<dbReference type="Gene3D" id="3.30.565.10">
    <property type="entry name" value="Histidine kinase-like ATPase, C-terminal domain"/>
    <property type="match status" value="1"/>
</dbReference>
<dbReference type="Gene3D" id="6.10.340.10">
    <property type="match status" value="1"/>
</dbReference>
<protein>
    <recommendedName>
        <fullName evidence="3">histidine kinase</fullName>
        <ecNumber evidence="3">2.7.13.3</ecNumber>
    </recommendedName>
</protein>
<dbReference type="Pfam" id="PF06580">
    <property type="entry name" value="His_kinase"/>
    <property type="match status" value="1"/>
</dbReference>
<feature type="transmembrane region" description="Helical" evidence="12">
    <location>
        <begin position="297"/>
        <end position="315"/>
    </location>
</feature>
<keyword evidence="6 15" id="KW-0808">Transferase</keyword>
<dbReference type="InterPro" id="IPR050640">
    <property type="entry name" value="Bact_2-comp_sensor_kinase"/>
</dbReference>
<keyword evidence="12" id="KW-1133">Transmembrane helix</keyword>
<evidence type="ECO:0000256" key="8">
    <source>
        <dbReference type="ARBA" id="ARBA00022777"/>
    </source>
</evidence>
<evidence type="ECO:0000256" key="10">
    <source>
        <dbReference type="ARBA" id="ARBA00023012"/>
    </source>
</evidence>
<dbReference type="EMBL" id="JAUSTZ010000013">
    <property type="protein sequence ID" value="MDQ0228012.1"/>
    <property type="molecule type" value="Genomic_DNA"/>
</dbReference>
<evidence type="ECO:0000256" key="11">
    <source>
        <dbReference type="ARBA" id="ARBA00023136"/>
    </source>
</evidence>
<evidence type="ECO:0000313" key="15">
    <source>
        <dbReference type="EMBL" id="MDQ0228012.1"/>
    </source>
</evidence>
<accession>A0ABT9Z6X6</accession>
<dbReference type="CDD" id="cd06225">
    <property type="entry name" value="HAMP"/>
    <property type="match status" value="1"/>
</dbReference>
<feature type="domain" description="HAMP" evidence="14">
    <location>
        <begin position="319"/>
        <end position="376"/>
    </location>
</feature>
<dbReference type="SUPFAM" id="SSF158472">
    <property type="entry name" value="HAMP domain-like"/>
    <property type="match status" value="1"/>
</dbReference>
<evidence type="ECO:0000256" key="6">
    <source>
        <dbReference type="ARBA" id="ARBA00022679"/>
    </source>
</evidence>
<gene>
    <name evidence="15" type="ORF">J2S02_004376</name>
</gene>
<reference evidence="15 16" key="1">
    <citation type="submission" date="2023-07" db="EMBL/GenBank/DDBJ databases">
        <title>Genomic Encyclopedia of Type Strains, Phase IV (KMG-IV): sequencing the most valuable type-strain genomes for metagenomic binning, comparative biology and taxonomic classification.</title>
        <authorList>
            <person name="Goeker M."/>
        </authorList>
    </citation>
    <scope>NUCLEOTIDE SEQUENCE [LARGE SCALE GENOMIC DNA]</scope>
    <source>
        <strain evidence="15 16">DSM 17723</strain>
    </source>
</reference>
<dbReference type="PRINTS" id="PR00344">
    <property type="entry name" value="BCTRLSENSOR"/>
</dbReference>
<dbReference type="InterPro" id="IPR036890">
    <property type="entry name" value="HATPase_C_sf"/>
</dbReference>
<dbReference type="InterPro" id="IPR004358">
    <property type="entry name" value="Sig_transdc_His_kin-like_C"/>
</dbReference>
<comment type="subcellular location">
    <subcellularLocation>
        <location evidence="2">Cell membrane</location>
        <topology evidence="2">Multi-pass membrane protein</topology>
    </subcellularLocation>
</comment>
<evidence type="ECO:0000256" key="4">
    <source>
        <dbReference type="ARBA" id="ARBA00022475"/>
    </source>
</evidence>